<comment type="caution">
    <text evidence="2">The sequence shown here is derived from an EMBL/GenBank/DDBJ whole genome shotgun (WGS) entry which is preliminary data.</text>
</comment>
<dbReference type="Pfam" id="PF07714">
    <property type="entry name" value="PK_Tyr_Ser-Thr"/>
    <property type="match status" value="1"/>
</dbReference>
<dbReference type="PANTHER" id="PTHR44329">
    <property type="entry name" value="SERINE/THREONINE-PROTEIN KINASE TNNI3K-RELATED"/>
    <property type="match status" value="1"/>
</dbReference>
<dbReference type="PROSITE" id="PS00109">
    <property type="entry name" value="PROTEIN_KINASE_TYR"/>
    <property type="match status" value="1"/>
</dbReference>
<evidence type="ECO:0000313" key="2">
    <source>
        <dbReference type="EMBL" id="RIA81584.1"/>
    </source>
</evidence>
<dbReference type="AlphaFoldDB" id="A0A397SGL6"/>
<dbReference type="Proteomes" id="UP000265703">
    <property type="component" value="Unassembled WGS sequence"/>
</dbReference>
<dbReference type="SMART" id="SM00219">
    <property type="entry name" value="TyrKc"/>
    <property type="match status" value="1"/>
</dbReference>
<dbReference type="STRING" id="658196.A0A397SGL6"/>
<evidence type="ECO:0000313" key="3">
    <source>
        <dbReference type="Proteomes" id="UP000265703"/>
    </source>
</evidence>
<gene>
    <name evidence="2" type="ORF">C1645_809984</name>
</gene>
<dbReference type="EMBL" id="QKYT01000773">
    <property type="protein sequence ID" value="RIA81584.1"/>
    <property type="molecule type" value="Genomic_DNA"/>
</dbReference>
<keyword evidence="2" id="KW-0418">Kinase</keyword>
<dbReference type="PROSITE" id="PS50011">
    <property type="entry name" value="PROTEIN_KINASE_DOM"/>
    <property type="match status" value="1"/>
</dbReference>
<dbReference type="InterPro" id="IPR020635">
    <property type="entry name" value="Tyr_kinase_cat_dom"/>
</dbReference>
<dbReference type="GO" id="GO:0004713">
    <property type="term" value="F:protein tyrosine kinase activity"/>
    <property type="evidence" value="ECO:0007669"/>
    <property type="project" value="InterPro"/>
</dbReference>
<feature type="domain" description="Protein kinase" evidence="1">
    <location>
        <begin position="44"/>
        <end position="331"/>
    </location>
</feature>
<dbReference type="GO" id="GO:0005524">
    <property type="term" value="F:ATP binding"/>
    <property type="evidence" value="ECO:0007669"/>
    <property type="project" value="InterPro"/>
</dbReference>
<reference evidence="2 3" key="1">
    <citation type="submission" date="2018-06" db="EMBL/GenBank/DDBJ databases">
        <title>Comparative genomics reveals the genomic features of Rhizophagus irregularis, R. cerebriforme, R. diaphanum and Gigaspora rosea, and their symbiotic lifestyle signature.</title>
        <authorList>
            <person name="Morin E."/>
            <person name="San Clemente H."/>
            <person name="Chen E.C.H."/>
            <person name="De La Providencia I."/>
            <person name="Hainaut M."/>
            <person name="Kuo A."/>
            <person name="Kohler A."/>
            <person name="Murat C."/>
            <person name="Tang N."/>
            <person name="Roy S."/>
            <person name="Loubradou J."/>
            <person name="Henrissat B."/>
            <person name="Grigoriev I.V."/>
            <person name="Corradi N."/>
            <person name="Roux C."/>
            <person name="Martin F.M."/>
        </authorList>
    </citation>
    <scope>NUCLEOTIDE SEQUENCE [LARGE SCALE GENOMIC DNA]</scope>
    <source>
        <strain evidence="2 3">DAOM 227022</strain>
    </source>
</reference>
<organism evidence="2 3">
    <name type="scientific">Glomus cerebriforme</name>
    <dbReference type="NCBI Taxonomy" id="658196"/>
    <lineage>
        <taxon>Eukaryota</taxon>
        <taxon>Fungi</taxon>
        <taxon>Fungi incertae sedis</taxon>
        <taxon>Mucoromycota</taxon>
        <taxon>Glomeromycotina</taxon>
        <taxon>Glomeromycetes</taxon>
        <taxon>Glomerales</taxon>
        <taxon>Glomeraceae</taxon>
        <taxon>Glomus</taxon>
    </lineage>
</organism>
<name>A0A397SGL6_9GLOM</name>
<keyword evidence="2" id="KW-0808">Transferase</keyword>
<dbReference type="InterPro" id="IPR001245">
    <property type="entry name" value="Ser-Thr/Tyr_kinase_cat_dom"/>
</dbReference>
<dbReference type="Gene3D" id="1.10.510.10">
    <property type="entry name" value="Transferase(Phosphotransferase) domain 1"/>
    <property type="match status" value="1"/>
</dbReference>
<accession>A0A397SGL6</accession>
<evidence type="ECO:0000259" key="1">
    <source>
        <dbReference type="PROSITE" id="PS50011"/>
    </source>
</evidence>
<protein>
    <submittedName>
        <fullName evidence="2">Kinase-like domain-containing protein</fullName>
    </submittedName>
</protein>
<dbReference type="GO" id="GO:0004674">
    <property type="term" value="F:protein serine/threonine kinase activity"/>
    <property type="evidence" value="ECO:0007669"/>
    <property type="project" value="TreeGrafter"/>
</dbReference>
<dbReference type="SUPFAM" id="SSF56112">
    <property type="entry name" value="Protein kinase-like (PK-like)"/>
    <property type="match status" value="1"/>
</dbReference>
<keyword evidence="3" id="KW-1185">Reference proteome</keyword>
<dbReference type="InterPro" id="IPR008266">
    <property type="entry name" value="Tyr_kinase_AS"/>
</dbReference>
<dbReference type="OrthoDB" id="339325at2759"/>
<proteinExistence type="predicted"/>
<dbReference type="InterPro" id="IPR051681">
    <property type="entry name" value="Ser/Thr_Kinases-Pseudokinases"/>
</dbReference>
<dbReference type="InterPro" id="IPR000719">
    <property type="entry name" value="Prot_kinase_dom"/>
</dbReference>
<sequence length="362" mass="42181">MDKKLTDMSQNITDIANTVQIINSKSGANQKNIDDIFQETPLPFNEYNETSDKPRSERLRKYVHIKTGEDYAFKTINKEYTDQVKNQVTILKKLKNCQNIIRFYGITRDGNQYYLITEWAENKNLREYINLRGQNIEIKLKIRFAYDIAKGLNFLRSTMIVHRDIRAGNIVITEHDIAKITNFKLSRRLEDDTCNVAINKECVAYCAPEILKRKLEGKSSYENLEDFMEITRKVSNGYREPFSPDNPISEKYKILENETVHQNPALRPTFAKILTDLKGIKDSPKSFNSTSNIPSIPSVEYTEESIDIVIDKAVKEHEKNIGDKSKLYLIFDNYADMGVPQAKYWKAYFIQKDAGRFEYLRF</sequence>
<dbReference type="InterPro" id="IPR011009">
    <property type="entry name" value="Kinase-like_dom_sf"/>
</dbReference>